<dbReference type="Pfam" id="PF13271">
    <property type="entry name" value="DUF4062"/>
    <property type="match status" value="1"/>
</dbReference>
<evidence type="ECO:0000259" key="2">
    <source>
        <dbReference type="Pfam" id="PF13271"/>
    </source>
</evidence>
<dbReference type="AlphaFoldDB" id="Q484I5"/>
<dbReference type="Gene3D" id="3.40.50.300">
    <property type="entry name" value="P-loop containing nucleotide triphosphate hydrolases"/>
    <property type="match status" value="1"/>
</dbReference>
<dbReference type="InterPro" id="IPR027417">
    <property type="entry name" value="P-loop_NTPase"/>
</dbReference>
<dbReference type="SUPFAM" id="SSF52540">
    <property type="entry name" value="P-loop containing nucleoside triphosphate hydrolases"/>
    <property type="match status" value="1"/>
</dbReference>
<dbReference type="RefSeq" id="WP_011042624.1">
    <property type="nucleotide sequence ID" value="NC_003910.7"/>
</dbReference>
<evidence type="ECO:0000256" key="1">
    <source>
        <dbReference type="ARBA" id="ARBA00022737"/>
    </source>
</evidence>
<keyword evidence="1" id="KW-0677">Repeat</keyword>
<proteinExistence type="predicted"/>
<evidence type="ECO:0000313" key="5">
    <source>
        <dbReference type="Proteomes" id="UP000000547"/>
    </source>
</evidence>
<dbReference type="KEGG" id="cps:CPS_1799"/>
<sequence length="1241" mass="142244">MVKEVNSNREIRVFISSTFNDMNEEREYLIKNVFPQIKDECLKRNVGFTEIDLRWGITEEESKVGQAVNICLEEIERCKKYPPFFIGMLGERYGWVPEQEDLEPLLSNKEQQNISNVLGNKNISVTEMEFRYGLLLSEQSKLQTLLYFRSPELTQSLFLRSPDLNKALFYDDSGDLLQKFKQELFETKKDSVVIDGYQSVEEFGNSVKQQLLKALDDRFPNTELVEESIARNNQVFAYQKLNNFVPRQLERAKVLTHCKNRLDEEELRLCVVQGESGTGKSTLMADLVRYLPQQISDALVFEHYLGNDNCINLTQWRKNLLVELSSHLNVENDTKEGYSNEELWFYLSTKLNEVSYSRDEAPIILILDAVNQLDDPQEAIKIIQGLKFSKNIILIISATLELAFDDTSFEVFQCGKLSLEEKVGIIKNYSTNYRKYHSADNYEQIVNSDATDLPLYLNIILEELRLRSSHHRLELDIANILAHKEVQSLFQHILQALDGEFSDDKHPNIISNLMALLAASHNGLDETVIGALLADKSDVANSHSKLHQISRHYLSRVLSSVRPYLFRSLGKEKIMHNALISASLSMVDEMKVRQTLIDFCSSNRSEDVTERIFQKLRLIELKKNDELDIFELFGNDVTEISNLIKCYQHSTAVFKELLTAFDKDSNGHADSSKYFIQNVRFEELMTDILPTAFKSMIDYIAYNRMTWIATMLTRRLLAELSKVSDTSAALMFEYQLIFVENELLFGDIQNAVQVANFLLERVNQLPDSQRLMENKLYTLAASINTKQERYEQSYLLCIKAIASIRSLNGQDIEEENATLQLAIAIFKIIQSKQSRPRTTIWGLEDLKLTTLCGTELSDSELSIHLFNVAIEKLLKSYGENHAYFIRPLFYLACLHIALNDDKKAGEYLNKSWKIMLAQLPPGNQTFIELIDLFTSVAASSNLYPAFKSQCHKLLEDWQQQLRSDHPTIVKVKTLLSNSETKDKRYIIEQFPKDFEFLKALHYAGKHIQDTLMYDLGTSNDNKLSTWLYTGKECISPAHLGFRLGTKLYFVLLDLVDTETPYGNYQHFSGFCEKNGLIPCLMKMKKEAEHYIPIYSGSGLRNEISMEIVDRCIEEPLPSSVMTAWENYDFAIQVVRSYLEQKNYNILSYSHDPNIIPSINFLNEGNTAVVKVTATFQSENGQQESISCGYFSENDVLSTLSGGVFEAKVHVYNGNDKKLPPIRGEALGIDFEGIEPLVIDAQ</sequence>
<dbReference type="HOGENOM" id="CLU_266663_0_0_6"/>
<dbReference type="EMBL" id="CP000083">
    <property type="protein sequence ID" value="AAZ24605.1"/>
    <property type="molecule type" value="Genomic_DNA"/>
</dbReference>
<feature type="domain" description="Nephrocystin 3-like N-terminal" evidence="3">
    <location>
        <begin position="263"/>
        <end position="387"/>
    </location>
</feature>
<feature type="domain" description="DUF4062" evidence="2">
    <location>
        <begin position="12"/>
        <end position="131"/>
    </location>
</feature>
<dbReference type="Pfam" id="PF24883">
    <property type="entry name" value="NPHP3_N"/>
    <property type="match status" value="1"/>
</dbReference>
<reference evidence="4" key="1">
    <citation type="journal article" date="2005" name="Proc. Natl. Acad. Sci. U.S.A.">
        <title>The psychrophilic lifestyle as revealed by the genome sequence of Colwellia psychrerythraea 34H through genomic and proteomic analyses.</title>
        <authorList>
            <person name="Methe B.A."/>
            <person name="Nelson K.E."/>
            <person name="Deming J.W."/>
            <person name="Momen B."/>
            <person name="Melamud E."/>
            <person name="Zhang X."/>
            <person name="Moult J."/>
            <person name="Madupu R."/>
            <person name="Nelson W.C."/>
            <person name="Dodson R.J."/>
            <person name="Brinkac L.M."/>
            <person name="Daugherty S.C."/>
            <person name="Durkin A.S."/>
            <person name="DeBoy R.T."/>
            <person name="Kolonay J.F."/>
            <person name="Sullivan S.A."/>
            <person name="Zhou L."/>
            <person name="Davidsen T.M."/>
            <person name="Wu M."/>
            <person name="Huston A.L."/>
            <person name="Lewis M."/>
            <person name="Weaver B."/>
            <person name="Weidman J.F."/>
            <person name="Khouri H."/>
            <person name="Utterback T.R."/>
            <person name="Feldblyum T.V."/>
            <person name="Fraser C.M."/>
        </authorList>
    </citation>
    <scope>NUCLEOTIDE SEQUENCE [LARGE SCALE GENOMIC DNA]</scope>
    <source>
        <strain evidence="4">34H</strain>
    </source>
</reference>
<evidence type="ECO:0000313" key="4">
    <source>
        <dbReference type="EMBL" id="AAZ24605.1"/>
    </source>
</evidence>
<dbReference type="STRING" id="167879.CPS_1799"/>
<dbReference type="PANTHER" id="PTHR19860">
    <property type="entry name" value="DDB1- AND CUL4-ASSOCIATED FACTOR 12-RELATED"/>
    <property type="match status" value="1"/>
</dbReference>
<dbReference type="PANTHER" id="PTHR19860:SF40">
    <property type="entry name" value="WD40 REPEAT-CONTAINING PROTEIN"/>
    <property type="match status" value="1"/>
</dbReference>
<protein>
    <submittedName>
        <fullName evidence="4">Uncharacterized protein</fullName>
    </submittedName>
</protein>
<organism evidence="4 5">
    <name type="scientific">Colwellia psychrerythraea (strain 34H / ATCC BAA-681)</name>
    <name type="common">Vibrio psychroerythus</name>
    <dbReference type="NCBI Taxonomy" id="167879"/>
    <lineage>
        <taxon>Bacteria</taxon>
        <taxon>Pseudomonadati</taxon>
        <taxon>Pseudomonadota</taxon>
        <taxon>Gammaproteobacteria</taxon>
        <taxon>Alteromonadales</taxon>
        <taxon>Colwelliaceae</taxon>
        <taxon>Colwellia</taxon>
    </lineage>
</organism>
<evidence type="ECO:0000259" key="3">
    <source>
        <dbReference type="Pfam" id="PF24883"/>
    </source>
</evidence>
<dbReference type="Proteomes" id="UP000000547">
    <property type="component" value="Chromosome"/>
</dbReference>
<dbReference type="InterPro" id="IPR025139">
    <property type="entry name" value="DUF4062"/>
</dbReference>
<dbReference type="InterPro" id="IPR056884">
    <property type="entry name" value="NPHP3-like_N"/>
</dbReference>
<dbReference type="GO" id="GO:0080008">
    <property type="term" value="C:Cul4-RING E3 ubiquitin ligase complex"/>
    <property type="evidence" value="ECO:0007669"/>
    <property type="project" value="TreeGrafter"/>
</dbReference>
<name>Q484I5_COLP3</name>
<gene>
    <name evidence="4" type="ordered locus">CPS_1799</name>
</gene>
<dbReference type="InterPro" id="IPR051191">
    <property type="entry name" value="DCAF12"/>
</dbReference>
<accession>Q484I5</accession>